<accession>A0ABK0LMH6</accession>
<dbReference type="Ensembl" id="ENSRNOT00000173850.1">
    <property type="protein sequence ID" value="ENSRNOP00000102253.1"/>
    <property type="gene ID" value="ENSRNOG00000083148.1"/>
</dbReference>
<reference evidence="1" key="2">
    <citation type="submission" date="2025-08" db="UniProtKB">
        <authorList>
            <consortium name="Ensembl"/>
        </authorList>
    </citation>
    <scope>IDENTIFICATION</scope>
    <source>
        <strain evidence="1">Brown Norway</strain>
    </source>
</reference>
<name>A0ABK0LMH6_RAT</name>
<sequence length="38" mass="4230">VMIHAKKVNTMSLTVLGLRLLLAKTVAINFLLTAKLFF</sequence>
<keyword evidence="2" id="KW-1185">Reference proteome</keyword>
<evidence type="ECO:0000313" key="1">
    <source>
        <dbReference type="Ensembl" id="ENSRNOP00000102253.1"/>
    </source>
</evidence>
<reference evidence="1" key="1">
    <citation type="submission" date="2024-01" db="EMBL/GenBank/DDBJ databases">
        <title>GRCr8: a new rat reference genome assembly contstructed from accurate long reads and long range scaffolding.</title>
        <authorList>
            <person name="Doris P.A."/>
            <person name="Kalbfleisch T."/>
            <person name="Li K."/>
            <person name="Howe K."/>
            <person name="Wood J."/>
        </authorList>
    </citation>
    <scope>NUCLEOTIDE SEQUENCE [LARGE SCALE GENOMIC DNA]</scope>
    <source>
        <strain evidence="1">Brown Norway</strain>
    </source>
</reference>
<proteinExistence type="predicted"/>
<dbReference type="Proteomes" id="UP000002494">
    <property type="component" value="Chromosome 15"/>
</dbReference>
<protein>
    <submittedName>
        <fullName evidence="1">Uncharacterized protein</fullName>
    </submittedName>
</protein>
<reference evidence="1" key="3">
    <citation type="submission" date="2025-09" db="UniProtKB">
        <authorList>
            <consortium name="Ensembl"/>
        </authorList>
    </citation>
    <scope>IDENTIFICATION</scope>
    <source>
        <strain evidence="1">Brown Norway</strain>
    </source>
</reference>
<organism evidence="1 2">
    <name type="scientific">Rattus norvegicus</name>
    <name type="common">Rat</name>
    <dbReference type="NCBI Taxonomy" id="10116"/>
    <lineage>
        <taxon>Eukaryota</taxon>
        <taxon>Metazoa</taxon>
        <taxon>Chordata</taxon>
        <taxon>Craniata</taxon>
        <taxon>Vertebrata</taxon>
        <taxon>Euteleostomi</taxon>
        <taxon>Mammalia</taxon>
        <taxon>Eutheria</taxon>
        <taxon>Euarchontoglires</taxon>
        <taxon>Glires</taxon>
        <taxon>Rodentia</taxon>
        <taxon>Myomorpha</taxon>
        <taxon>Muroidea</taxon>
        <taxon>Muridae</taxon>
        <taxon>Murinae</taxon>
        <taxon>Rattus</taxon>
    </lineage>
</organism>
<evidence type="ECO:0000313" key="2">
    <source>
        <dbReference type="Proteomes" id="UP000002494"/>
    </source>
</evidence>